<sequence>MSHPDREDLSAWAVDGTMPDDAHLHVDSCDECQEELAALRRIAEAGRMRSGELATPAPHVWDRIAAELALSAPSAQPDGAAPPPTTGRPDGDGGDPAAETRPRAWWRRPTAWIAAAAFAVGAIGAVLVERALRPGPAEIIATAELVPLPGWDDAGRADLEVEGQGRVLAVDLATAPDEGYREVWLISSDLERLISLGVLTGTTGRFDIPDGIDLDDFAIVDVSAEPLDGDPAHSGDSIARGELT</sequence>
<dbReference type="AlphaFoldDB" id="C5C287"/>
<dbReference type="InterPro" id="IPR018764">
    <property type="entry name" value="RskA_C"/>
</dbReference>
<feature type="region of interest" description="Disordered" evidence="1">
    <location>
        <begin position="73"/>
        <end position="103"/>
    </location>
</feature>
<evidence type="ECO:0000313" key="3">
    <source>
        <dbReference type="EMBL" id="ACQ81712.1"/>
    </source>
</evidence>
<feature type="domain" description="Anti-sigma K factor RskA C-terminal" evidence="2">
    <location>
        <begin position="112"/>
        <end position="236"/>
    </location>
</feature>
<proteinExistence type="predicted"/>
<name>C5C287_BEUC1</name>
<evidence type="ECO:0000256" key="1">
    <source>
        <dbReference type="SAM" id="MobiDB-lite"/>
    </source>
</evidence>
<dbReference type="OrthoDB" id="4328740at2"/>
<dbReference type="KEGG" id="bcv:Bcav_3470"/>
<evidence type="ECO:0000259" key="2">
    <source>
        <dbReference type="Pfam" id="PF10099"/>
    </source>
</evidence>
<dbReference type="RefSeq" id="WP_015883949.1">
    <property type="nucleotide sequence ID" value="NC_012669.1"/>
</dbReference>
<dbReference type="Pfam" id="PF10099">
    <property type="entry name" value="RskA_C"/>
    <property type="match status" value="1"/>
</dbReference>
<keyword evidence="4" id="KW-1185">Reference proteome</keyword>
<dbReference type="EMBL" id="CP001618">
    <property type="protein sequence ID" value="ACQ81712.1"/>
    <property type="molecule type" value="Genomic_DNA"/>
</dbReference>
<dbReference type="STRING" id="471853.Bcav_3470"/>
<accession>C5C287</accession>
<dbReference type="HOGENOM" id="CLU_082046_0_0_11"/>
<dbReference type="Proteomes" id="UP000007962">
    <property type="component" value="Chromosome"/>
</dbReference>
<dbReference type="GO" id="GO:0005886">
    <property type="term" value="C:plasma membrane"/>
    <property type="evidence" value="ECO:0007669"/>
    <property type="project" value="InterPro"/>
</dbReference>
<dbReference type="eggNOG" id="COG5343">
    <property type="taxonomic scope" value="Bacteria"/>
</dbReference>
<reference evidence="3 4" key="1">
    <citation type="journal article" date="2009" name="Stand. Genomic Sci.">
        <title>Complete genome sequence of Beutenbergia cavernae type strain (HKI 0122).</title>
        <authorList>
            <person name="Land M."/>
            <person name="Pukall R."/>
            <person name="Abt B."/>
            <person name="Goker M."/>
            <person name="Rohde M."/>
            <person name="Glavina Del Rio T."/>
            <person name="Tice H."/>
            <person name="Copeland A."/>
            <person name="Cheng J.F."/>
            <person name="Lucas S."/>
            <person name="Chen F."/>
            <person name="Nolan M."/>
            <person name="Bruce D."/>
            <person name="Goodwin L."/>
            <person name="Pitluck S."/>
            <person name="Ivanova N."/>
            <person name="Mavromatis K."/>
            <person name="Ovchinnikova G."/>
            <person name="Pati A."/>
            <person name="Chen A."/>
            <person name="Palaniappan K."/>
            <person name="Hauser L."/>
            <person name="Chang Y.J."/>
            <person name="Jefferies C.C."/>
            <person name="Saunders E."/>
            <person name="Brettin T."/>
            <person name="Detter J.C."/>
            <person name="Han C."/>
            <person name="Chain P."/>
            <person name="Bristow J."/>
            <person name="Eisen J.A."/>
            <person name="Markowitz V."/>
            <person name="Hugenholtz P."/>
            <person name="Kyrpides N.C."/>
            <person name="Klenk H.P."/>
            <person name="Lapidus A."/>
        </authorList>
    </citation>
    <scope>NUCLEOTIDE SEQUENCE [LARGE SCALE GENOMIC DNA]</scope>
    <source>
        <strain evidence="4">ATCC BAA-8 / DSM 12333 / NBRC 16432</strain>
    </source>
</reference>
<protein>
    <recommendedName>
        <fullName evidence="2">Anti-sigma K factor RskA C-terminal domain-containing protein</fullName>
    </recommendedName>
</protein>
<evidence type="ECO:0000313" key="4">
    <source>
        <dbReference type="Proteomes" id="UP000007962"/>
    </source>
</evidence>
<organism evidence="3 4">
    <name type="scientific">Beutenbergia cavernae (strain ATCC BAA-8 / DSM 12333 / CCUG 43141 / JCM 11478 / NBRC 16432 / NCIMB 13614 / HKI 0122)</name>
    <dbReference type="NCBI Taxonomy" id="471853"/>
    <lineage>
        <taxon>Bacteria</taxon>
        <taxon>Bacillati</taxon>
        <taxon>Actinomycetota</taxon>
        <taxon>Actinomycetes</taxon>
        <taxon>Micrococcales</taxon>
        <taxon>Beutenbergiaceae</taxon>
        <taxon>Beutenbergia</taxon>
    </lineage>
</organism>
<gene>
    <name evidence="3" type="ordered locus">Bcav_3470</name>
</gene>